<evidence type="ECO:0000313" key="2">
    <source>
        <dbReference type="Proteomes" id="UP000249393"/>
    </source>
</evidence>
<name>A0A2W5V949_9CAUL</name>
<protein>
    <submittedName>
        <fullName evidence="1">Uncharacterized protein</fullName>
    </submittedName>
</protein>
<dbReference type="Proteomes" id="UP000249393">
    <property type="component" value="Unassembled WGS sequence"/>
</dbReference>
<comment type="caution">
    <text evidence="1">The sequence shown here is derived from an EMBL/GenBank/DDBJ whole genome shotgun (WGS) entry which is preliminary data.</text>
</comment>
<proteinExistence type="predicted"/>
<accession>A0A2W5V949</accession>
<organism evidence="1 2">
    <name type="scientific">Caulobacter segnis</name>
    <dbReference type="NCBI Taxonomy" id="88688"/>
    <lineage>
        <taxon>Bacteria</taxon>
        <taxon>Pseudomonadati</taxon>
        <taxon>Pseudomonadota</taxon>
        <taxon>Alphaproteobacteria</taxon>
        <taxon>Caulobacterales</taxon>
        <taxon>Caulobacteraceae</taxon>
        <taxon>Caulobacter</taxon>
    </lineage>
</organism>
<sequence>MSDSQPDAAFFILAHDPSLWSLPWVARADVAPAEGGPEGEMLVRLWFRREANPEVVSSIAPVAPNRPHDLEAYNQGHAPPTVFWHVHPRLEAYEVEYDEDDGSHWWARLWLKP</sequence>
<dbReference type="AlphaFoldDB" id="A0A2W5V949"/>
<evidence type="ECO:0000313" key="1">
    <source>
        <dbReference type="EMBL" id="PZR33226.1"/>
    </source>
</evidence>
<reference evidence="1 2" key="1">
    <citation type="submission" date="2017-08" db="EMBL/GenBank/DDBJ databases">
        <title>Infants hospitalized years apart are colonized by the same room-sourced microbial strains.</title>
        <authorList>
            <person name="Brooks B."/>
            <person name="Olm M.R."/>
            <person name="Firek B.A."/>
            <person name="Baker R."/>
            <person name="Thomas B.C."/>
            <person name="Morowitz M.J."/>
            <person name="Banfield J.F."/>
        </authorList>
    </citation>
    <scope>NUCLEOTIDE SEQUENCE [LARGE SCALE GENOMIC DNA]</scope>
    <source>
        <strain evidence="1">S2_003_000_R2_4</strain>
    </source>
</reference>
<gene>
    <name evidence="1" type="ORF">DI526_14110</name>
</gene>
<dbReference type="RefSeq" id="WP_304279155.1">
    <property type="nucleotide sequence ID" value="NZ_QFQZ01000045.1"/>
</dbReference>
<dbReference type="EMBL" id="QFQZ01000045">
    <property type="protein sequence ID" value="PZR33226.1"/>
    <property type="molecule type" value="Genomic_DNA"/>
</dbReference>